<name>A0A2M8DNE9_9BACT</name>
<dbReference type="CDD" id="cd05379">
    <property type="entry name" value="CAP_bacterial"/>
    <property type="match status" value="1"/>
</dbReference>
<dbReference type="EMBL" id="PFTB01000013">
    <property type="protein sequence ID" value="PJB99655.1"/>
    <property type="molecule type" value="Genomic_DNA"/>
</dbReference>
<accession>A0A2M8DNE9</accession>
<evidence type="ECO:0000313" key="4">
    <source>
        <dbReference type="Proteomes" id="UP000228875"/>
    </source>
</evidence>
<dbReference type="Proteomes" id="UP000228875">
    <property type="component" value="Unassembled WGS sequence"/>
</dbReference>
<dbReference type="Gene3D" id="3.40.33.10">
    <property type="entry name" value="CAP"/>
    <property type="match status" value="1"/>
</dbReference>
<feature type="transmembrane region" description="Helical" evidence="1">
    <location>
        <begin position="6"/>
        <end position="24"/>
    </location>
</feature>
<dbReference type="PANTHER" id="PTHR31157">
    <property type="entry name" value="SCP DOMAIN-CONTAINING PROTEIN"/>
    <property type="match status" value="1"/>
</dbReference>
<keyword evidence="1" id="KW-1133">Transmembrane helix</keyword>
<sequence length="293" mass="33199">MRKFKIVFLVLVIVLGLGAVFFFWRDFSNFYSKLPFKPPEIEKGIGEFLAKEVEKQISTPPPLRAKEEVPESYLTRAGVIQRTNSQREKYGLPPLKENPRLNVSAELKVADMFEKQYFAHISPSDKGVKDLAEISGYEFIAIGENLALGNFQNDEVLVQGWMDSPGHRANILNPGYQEIGVAVQKGNFEGKATWLAVQHFGRPLSACPQPDEALKAEIDVNQMKISELQTTLTKLESEIRTMRPKRGSTYNQKVQEYNAFVFQYNNLVDQTKTLINAYNSQVNLFNQCVVGVE</sequence>
<feature type="domain" description="SCP" evidence="2">
    <location>
        <begin position="82"/>
        <end position="197"/>
    </location>
</feature>
<protein>
    <recommendedName>
        <fullName evidence="2">SCP domain-containing protein</fullName>
    </recommendedName>
</protein>
<keyword evidence="1" id="KW-0472">Membrane</keyword>
<keyword evidence="1" id="KW-0812">Transmembrane</keyword>
<comment type="caution">
    <text evidence="3">The sequence shown here is derived from an EMBL/GenBank/DDBJ whole genome shotgun (WGS) entry which is preliminary data.</text>
</comment>
<evidence type="ECO:0000313" key="3">
    <source>
        <dbReference type="EMBL" id="PJB99655.1"/>
    </source>
</evidence>
<proteinExistence type="predicted"/>
<dbReference type="InterPro" id="IPR014044">
    <property type="entry name" value="CAP_dom"/>
</dbReference>
<dbReference type="PANTHER" id="PTHR31157:SF1">
    <property type="entry name" value="SCP DOMAIN-CONTAINING PROTEIN"/>
    <property type="match status" value="1"/>
</dbReference>
<evidence type="ECO:0000256" key="1">
    <source>
        <dbReference type="SAM" id="Phobius"/>
    </source>
</evidence>
<reference evidence="4" key="1">
    <citation type="submission" date="2017-09" db="EMBL/GenBank/DDBJ databases">
        <title>Depth-based differentiation of microbial function through sediment-hosted aquifers and enrichment of novel symbionts in the deep terrestrial subsurface.</title>
        <authorList>
            <person name="Probst A.J."/>
            <person name="Ladd B."/>
            <person name="Jarett J.K."/>
            <person name="Geller-Mcgrath D.E."/>
            <person name="Sieber C.M.K."/>
            <person name="Emerson J.B."/>
            <person name="Anantharaman K."/>
            <person name="Thomas B.C."/>
            <person name="Malmstrom R."/>
            <person name="Stieglmeier M."/>
            <person name="Klingl A."/>
            <person name="Woyke T."/>
            <person name="Ryan C.M."/>
            <person name="Banfield J.F."/>
        </authorList>
    </citation>
    <scope>NUCLEOTIDE SEQUENCE [LARGE SCALE GENOMIC DNA]</scope>
</reference>
<evidence type="ECO:0000259" key="2">
    <source>
        <dbReference type="Pfam" id="PF00188"/>
    </source>
</evidence>
<dbReference type="Pfam" id="PF00188">
    <property type="entry name" value="CAP"/>
    <property type="match status" value="1"/>
</dbReference>
<dbReference type="AlphaFoldDB" id="A0A2M8DNE9"/>
<dbReference type="InterPro" id="IPR035940">
    <property type="entry name" value="CAP_sf"/>
</dbReference>
<gene>
    <name evidence="3" type="ORF">CO077_00545</name>
</gene>
<dbReference type="SUPFAM" id="SSF55797">
    <property type="entry name" value="PR-1-like"/>
    <property type="match status" value="1"/>
</dbReference>
<organism evidence="3 4">
    <name type="scientific">Candidatus Nealsonbacteria bacterium CG_4_9_14_0_8_um_filter_35_12</name>
    <dbReference type="NCBI Taxonomy" id="1974692"/>
    <lineage>
        <taxon>Bacteria</taxon>
        <taxon>Candidatus Nealsoniibacteriota</taxon>
    </lineage>
</organism>